<dbReference type="SUPFAM" id="SSF46894">
    <property type="entry name" value="C-terminal effector domain of the bipartite response regulators"/>
    <property type="match status" value="1"/>
</dbReference>
<evidence type="ECO:0000256" key="1">
    <source>
        <dbReference type="ARBA" id="ARBA00023015"/>
    </source>
</evidence>
<evidence type="ECO:0000313" key="6">
    <source>
        <dbReference type="Proteomes" id="UP000518206"/>
    </source>
</evidence>
<evidence type="ECO:0000313" key="5">
    <source>
        <dbReference type="EMBL" id="MBB2924652.1"/>
    </source>
</evidence>
<dbReference type="InterPro" id="IPR000792">
    <property type="entry name" value="Tscrpt_reg_LuxR_C"/>
</dbReference>
<reference evidence="5 6" key="1">
    <citation type="submission" date="2020-08" db="EMBL/GenBank/DDBJ databases">
        <title>The Agave Microbiome: Exploring the role of microbial communities in plant adaptations to desert environments.</title>
        <authorList>
            <person name="Partida-Martinez L.P."/>
        </authorList>
    </citation>
    <scope>NUCLEOTIDE SEQUENCE [LARGE SCALE GENOMIC DNA]</scope>
    <source>
        <strain evidence="5 6">RAS26</strain>
    </source>
</reference>
<organism evidence="5 6">
    <name type="scientific">Cellulomonas cellasea</name>
    <dbReference type="NCBI Taxonomy" id="43670"/>
    <lineage>
        <taxon>Bacteria</taxon>
        <taxon>Bacillati</taxon>
        <taxon>Actinomycetota</taxon>
        <taxon>Actinomycetes</taxon>
        <taxon>Micrococcales</taxon>
        <taxon>Cellulomonadaceae</taxon>
        <taxon>Cellulomonas</taxon>
    </lineage>
</organism>
<dbReference type="InterPro" id="IPR036388">
    <property type="entry name" value="WH-like_DNA-bd_sf"/>
</dbReference>
<evidence type="ECO:0000259" key="4">
    <source>
        <dbReference type="PROSITE" id="PS50043"/>
    </source>
</evidence>
<evidence type="ECO:0000256" key="2">
    <source>
        <dbReference type="ARBA" id="ARBA00023125"/>
    </source>
</evidence>
<dbReference type="RefSeq" id="WP_221196682.1">
    <property type="nucleotide sequence ID" value="NZ_JACHVX010000006.1"/>
</dbReference>
<dbReference type="GO" id="GO:0003677">
    <property type="term" value="F:DNA binding"/>
    <property type="evidence" value="ECO:0007669"/>
    <property type="project" value="UniProtKB-KW"/>
</dbReference>
<dbReference type="Proteomes" id="UP000518206">
    <property type="component" value="Unassembled WGS sequence"/>
</dbReference>
<keyword evidence="3" id="KW-0804">Transcription</keyword>
<dbReference type="Gene3D" id="1.10.10.10">
    <property type="entry name" value="Winged helix-like DNA-binding domain superfamily/Winged helix DNA-binding domain"/>
    <property type="match status" value="1"/>
</dbReference>
<dbReference type="GO" id="GO:0006355">
    <property type="term" value="P:regulation of DNA-templated transcription"/>
    <property type="evidence" value="ECO:0007669"/>
    <property type="project" value="InterPro"/>
</dbReference>
<dbReference type="CDD" id="cd06170">
    <property type="entry name" value="LuxR_C_like"/>
    <property type="match status" value="1"/>
</dbReference>
<dbReference type="PROSITE" id="PS50043">
    <property type="entry name" value="HTH_LUXR_2"/>
    <property type="match status" value="1"/>
</dbReference>
<gene>
    <name evidence="5" type="ORF">FHR80_003588</name>
</gene>
<sequence>MTLLTHVDLRAALDLAAVLASCHDMETFRTTSMPEIATVFDADLVCYIQSAPGDHAEVSVIWPADAFRLVELAAYARVMDEHPFIALWTERSGRHGARISELFSLRQWHEHPVYRESHGGWGIEDEMVVLLGEREACAHLLTISRGGRPFSDRESERLELIRPHLRAAVRHCLTSDRGYWAMRADPAGLLEVHGPALRPRTGPLQQLTEREVAVLSLTAEGLTSGQSARRLGVSPRTVDKHLEHVHTKLGVTNRAAALTVLRERSEPPWL</sequence>
<dbReference type="PANTHER" id="PTHR44688">
    <property type="entry name" value="DNA-BINDING TRANSCRIPTIONAL ACTIVATOR DEVR_DOSR"/>
    <property type="match status" value="1"/>
</dbReference>
<accession>A0A7W4YDF4</accession>
<protein>
    <submittedName>
        <fullName evidence="5">DNA-binding CsgD family transcriptional regulator</fullName>
    </submittedName>
</protein>
<proteinExistence type="predicted"/>
<dbReference type="Pfam" id="PF00196">
    <property type="entry name" value="GerE"/>
    <property type="match status" value="1"/>
</dbReference>
<dbReference type="EMBL" id="JACHVX010000006">
    <property type="protein sequence ID" value="MBB2924652.1"/>
    <property type="molecule type" value="Genomic_DNA"/>
</dbReference>
<dbReference type="InterPro" id="IPR016032">
    <property type="entry name" value="Sig_transdc_resp-reg_C-effctor"/>
</dbReference>
<feature type="domain" description="HTH luxR-type" evidence="4">
    <location>
        <begin position="200"/>
        <end position="265"/>
    </location>
</feature>
<name>A0A7W4YDF4_9CELL</name>
<reference evidence="5 6" key="2">
    <citation type="submission" date="2020-08" db="EMBL/GenBank/DDBJ databases">
        <authorList>
            <person name="Partida-Martinez L."/>
            <person name="Huntemann M."/>
            <person name="Clum A."/>
            <person name="Wang J."/>
            <person name="Palaniappan K."/>
            <person name="Ritter S."/>
            <person name="Chen I.-M."/>
            <person name="Stamatis D."/>
            <person name="Reddy T."/>
            <person name="O'Malley R."/>
            <person name="Daum C."/>
            <person name="Shapiro N."/>
            <person name="Ivanova N."/>
            <person name="Kyrpides N."/>
            <person name="Woyke T."/>
        </authorList>
    </citation>
    <scope>NUCLEOTIDE SEQUENCE [LARGE SCALE GENOMIC DNA]</scope>
    <source>
        <strain evidence="5 6">RAS26</strain>
    </source>
</reference>
<dbReference type="PRINTS" id="PR00038">
    <property type="entry name" value="HTHLUXR"/>
</dbReference>
<dbReference type="PANTHER" id="PTHR44688:SF16">
    <property type="entry name" value="DNA-BINDING TRANSCRIPTIONAL ACTIVATOR DEVR_DOSR"/>
    <property type="match status" value="1"/>
</dbReference>
<keyword evidence="1" id="KW-0805">Transcription regulation</keyword>
<dbReference type="SMART" id="SM00421">
    <property type="entry name" value="HTH_LUXR"/>
    <property type="match status" value="1"/>
</dbReference>
<evidence type="ECO:0000256" key="3">
    <source>
        <dbReference type="ARBA" id="ARBA00023163"/>
    </source>
</evidence>
<keyword evidence="2 5" id="KW-0238">DNA-binding</keyword>
<dbReference type="AlphaFoldDB" id="A0A7W4YDF4"/>
<comment type="caution">
    <text evidence="5">The sequence shown here is derived from an EMBL/GenBank/DDBJ whole genome shotgun (WGS) entry which is preliminary data.</text>
</comment>